<feature type="region of interest" description="Disordered" evidence="10">
    <location>
        <begin position="2178"/>
        <end position="2213"/>
    </location>
</feature>
<dbReference type="Pfam" id="PF15629">
    <property type="entry name" value="Perm-CXXC"/>
    <property type="match status" value="1"/>
</dbReference>
<evidence type="ECO:0000256" key="4">
    <source>
        <dbReference type="ARBA" id="ARBA00022485"/>
    </source>
</evidence>
<feature type="compositionally biased region" description="Polar residues" evidence="10">
    <location>
        <begin position="1337"/>
        <end position="1357"/>
    </location>
</feature>
<dbReference type="SMART" id="SM00478">
    <property type="entry name" value="ENDO3c"/>
    <property type="match status" value="1"/>
</dbReference>
<dbReference type="PANTHER" id="PTHR46213:SF26">
    <property type="entry name" value="HHH-GPD BASE EXCISION DNA REPAIR FAMILY PROTEIN"/>
    <property type="match status" value="1"/>
</dbReference>
<keyword evidence="12" id="KW-0255">Endonuclease</keyword>
<dbReference type="PANTHER" id="PTHR46213">
    <property type="entry name" value="TRANSCRIPTIONAL ACTIVATOR DEMETER"/>
    <property type="match status" value="1"/>
</dbReference>
<feature type="compositionally biased region" description="Basic and acidic residues" evidence="10">
    <location>
        <begin position="177"/>
        <end position="190"/>
    </location>
</feature>
<feature type="region of interest" description="Disordered" evidence="10">
    <location>
        <begin position="177"/>
        <end position="202"/>
    </location>
</feature>
<feature type="domain" description="HhH-GPD" evidence="11">
    <location>
        <begin position="1640"/>
        <end position="1812"/>
    </location>
</feature>
<dbReference type="GO" id="GO:0141166">
    <property type="term" value="P:chromosomal 5-methylcytosine DNA demethylation pathway"/>
    <property type="evidence" value="ECO:0007669"/>
    <property type="project" value="InterPro"/>
</dbReference>
<dbReference type="EMBL" id="CP039353">
    <property type="protein sequence ID" value="QCE05911.1"/>
    <property type="molecule type" value="Genomic_DNA"/>
</dbReference>
<keyword evidence="4" id="KW-0004">4Fe-4S</keyword>
<feature type="region of interest" description="Disordered" evidence="10">
    <location>
        <begin position="581"/>
        <end position="650"/>
    </location>
</feature>
<dbReference type="Gene3D" id="1.10.340.30">
    <property type="entry name" value="Hypothetical protein, domain 2"/>
    <property type="match status" value="1"/>
</dbReference>
<dbReference type="CDD" id="cd00056">
    <property type="entry name" value="ENDO3c"/>
    <property type="match status" value="1"/>
</dbReference>
<comment type="subcellular location">
    <subcellularLocation>
        <location evidence="2">Nucleus</location>
    </subcellularLocation>
</comment>
<dbReference type="InterPro" id="IPR044811">
    <property type="entry name" value="DME/ROS1"/>
</dbReference>
<feature type="region of interest" description="Disordered" evidence="10">
    <location>
        <begin position="1061"/>
        <end position="1085"/>
    </location>
</feature>
<feature type="compositionally biased region" description="Basic residues" evidence="10">
    <location>
        <begin position="1064"/>
        <end position="1074"/>
    </location>
</feature>
<dbReference type="InterPro" id="IPR028924">
    <property type="entry name" value="Perm-CXXC"/>
</dbReference>
<dbReference type="GO" id="GO:0051539">
    <property type="term" value="F:4 iron, 4 sulfur cluster binding"/>
    <property type="evidence" value="ECO:0007669"/>
    <property type="project" value="UniProtKB-KW"/>
</dbReference>
<feature type="region of interest" description="Disordered" evidence="10">
    <location>
        <begin position="364"/>
        <end position="419"/>
    </location>
</feature>
<comment type="similarity">
    <text evidence="3">Belongs to the DNA glycosylase family. DEMETER subfamily.</text>
</comment>
<evidence type="ECO:0000313" key="13">
    <source>
        <dbReference type="Proteomes" id="UP000501690"/>
    </source>
</evidence>
<feature type="compositionally biased region" description="Basic residues" evidence="10">
    <location>
        <begin position="243"/>
        <end position="252"/>
    </location>
</feature>
<evidence type="ECO:0000256" key="6">
    <source>
        <dbReference type="ARBA" id="ARBA00023004"/>
    </source>
</evidence>
<evidence type="ECO:0000256" key="1">
    <source>
        <dbReference type="ARBA" id="ARBA00001966"/>
    </source>
</evidence>
<protein>
    <submittedName>
        <fullName evidence="12">Endonuclease III</fullName>
    </submittedName>
</protein>
<dbReference type="SMART" id="SM00525">
    <property type="entry name" value="FES"/>
    <property type="match status" value="1"/>
</dbReference>
<sequence>MEVAEMDGKEPQVEVPLVPATPIKPVPLKPVPIYTPGVINQMGYHANGAVACYEFSIGQEKLCRSDVGSNVAEVGSNVAGDSGNTCEHTASDAASSFSKLGFCDHLFAVEAESRNSSVTKGFNEGLNNSFVPSFILDNIRDPQETYIACCSNRISQDTPFTLDNANKESGQIASMQHMEENDSGGKERDGPTSTLDNNVLPSSKELCDPIMEFAAISSPFKENQNQDKGSNLDTDLNKTPQPKPRRRKHRPKVIKEGKPKRTRKPVTPKPVQSKGNPTVKRKYVRKNALTKTSIPPTEVTSELTKEMPETAKTSCRRVINFDMGAKDESSAGIENITALLGKENGVNVGLADDLNTSVKQASNSYTSIPEDTQAQNTFPSGRKGSGTKPAAKRKYVRRKGMSMTSAPAAEMTNEMPQSTQMSCTEFRNFDERTRDQSCEVKEHATVCTGSEIGVIRREMNAGLANYLNTSIMQPSNDCMFLADDSRALNTSSGRNSSVTGLEENSAVKKNTRKKVNSTSPTEVAGEMITENVPGSAQDNPIVIPGNEIGVAMQDTNVGFAYDLNTAMKLASNTYVSLLEETQATNTSSRKKRSRTKPDENPTAKRKYVRKKRVISSAPSIEVPGELTREKMSASAQTLCTQSTNFDEREREKTYAVEENLSGHPDSEIGVVMQEMNVSLAYDLNTSMKQTLNEDMTLPKDSQAPGPSSKINLPGIKTKENLATKRKNVRKKVLNPSSIPSEMTGLTDAVIVHSNNMSWRPSNPDMGTRDVRSVGRENLHLHMGKENVVLEETKVGLTCNQDPWMNATLTNCMPLPDGMQQLGTSPGATHLSTSISKYTHLGAKLNDNSVANKNKGQATAWDGNISNSQSSTMRLQMDGTKRKYSGNFSHADDSSMNLIGAQYNGLFSYQSSFYLQFPNIQKKRRTEKGKTSATYNKSVTATKEVQQAYPQEGAPGHPYASSPSCWIYGSGYNTTAVPVIGESAENFIDNTRPFNEFVLSLKRLAERSQTSNCGSGSPTRIRNGDTEPNYTTKQVGIAARETFGDAKRPQTCVDALLADTPTSLPKKKRNRKKKVLSSSAHSSTNEMLQHHNFTLGNYPMPVGKPSDVASEVLWKSMSYVDALALQFRRLNINTEARDLAFQHNALVLYKQQNQKQNSLICGDGTIVPLQIKKQQLRPKVDLDDETDRVWKLLLLDINSPGIDGTDEDKAKWWEEERNVFRGRADSFIARMHLVQGDRRFSRWKGSVVDSVVGVFLTQNVSDHLSSSAFMSLAARFPKNLSSMCKEHQDEDTGLEPQVRVVEPEEGTEWNVKLLNQSVNDQSSLTTDIVERSAEKEAINSNDSCGTTSSVISLSDESNSRLSVSSQQNIKEHCSPMGSGLYCSTIEEGEEKSCNGDRKEFIDIVSSQGSVISSQISGDFSNDQNPEKIGSCSDSNSEVEVLSKTAKYNHFDSNTSFSKLLEMVSSTKFYEDNNQKSKSNLNLRDAYDQPLCRQHDNPKESLQKSSVTQGSSEASINLSHDCFDPFETKSSSDLMKRDENGMNRSSSQTTEPASQVAITLSQTMVSQVHPQEQSNHQQQSFFNFNSHGQTQDLMQKERGSDLGKHKNATNGTNEISSAPIKTKSKGQGKDQKDDFNWDSLRIEAQAKAGKREKTQNTMDSLDWDAVRCVDVNEIAQTIKERGMNNRLAERIQNFLNRLVEEHGSIDLEWLRDVPPDKAKEYLLSVKGLGLKSVECVRLLTLHHLAFPVDTNVGRIAVRLGWVPLQPLPESLQLHLLELYPVLESIQKYLWPRLCKLDQKTLYELHYQMITFGKVFCTKSKPNCNACPMRGECRHFASAFASARLALPGPEQKSIVSIAGNSVIDQKPSEIISQFHLPPPENTTQGEEIQLTEVCRTLESISEMNICHPIIEEPTTPEPECSNVSQTDIEDAFYEDSCEIPTIKLNIEEFTLNLQNYMQEKMELQEGEMSKALIALNPEAASIPMPKLKNVSRLRTEHCVYELPDTHALLQGWDTREPDDPGKYLLAIWTPGETANSIQPPESKCSSREEYGQLCNEKECFSCNSFREANSQIVRGTLLIPCRTAMRGSFPLNGTYFQVNEVFADHESSLNPISVPRSWIWNLNRRTVYFGTSVPTIFKGLTTQEIQQCFWRGYVCVRGFDRETRAPRPLMARLHFPASKLAKTKEKTEKGSSSAKSRGMKSNVEQPELISNSSNF</sequence>
<keyword evidence="12" id="KW-0540">Nuclease</keyword>
<keyword evidence="6" id="KW-0408">Iron</keyword>
<dbReference type="InterPro" id="IPR011257">
    <property type="entry name" value="DNA_glycosylase"/>
</dbReference>
<reference evidence="12 13" key="1">
    <citation type="submission" date="2019-04" db="EMBL/GenBank/DDBJ databases">
        <title>An improved genome assembly and genetic linkage map for asparagus bean, Vigna unguiculata ssp. sesquipedialis.</title>
        <authorList>
            <person name="Xia Q."/>
            <person name="Zhang R."/>
            <person name="Dong Y."/>
        </authorList>
    </citation>
    <scope>NUCLEOTIDE SEQUENCE [LARGE SCALE GENOMIC DNA]</scope>
    <source>
        <tissue evidence="12">Leaf</tissue>
    </source>
</reference>
<feature type="compositionally biased region" description="Polar residues" evidence="10">
    <location>
        <begin position="1501"/>
        <end position="1516"/>
    </location>
</feature>
<feature type="compositionally biased region" description="Polar residues" evidence="10">
    <location>
        <begin position="191"/>
        <end position="201"/>
    </location>
</feature>
<evidence type="ECO:0000256" key="3">
    <source>
        <dbReference type="ARBA" id="ARBA00005646"/>
    </source>
</evidence>
<dbReference type="OrthoDB" id="5607at2759"/>
<dbReference type="GO" id="GO:0003677">
    <property type="term" value="F:DNA binding"/>
    <property type="evidence" value="ECO:0007669"/>
    <property type="project" value="UniProtKB-KW"/>
</dbReference>
<keyword evidence="8" id="KW-0238">DNA-binding</keyword>
<evidence type="ECO:0000256" key="5">
    <source>
        <dbReference type="ARBA" id="ARBA00022723"/>
    </source>
</evidence>
<feature type="compositionally biased region" description="Polar residues" evidence="10">
    <location>
        <begin position="220"/>
        <end position="234"/>
    </location>
</feature>
<dbReference type="FunFam" id="1.10.1670.10:FF:000004">
    <property type="entry name" value="DNA glycosylase/AP lyase ROS1"/>
    <property type="match status" value="1"/>
</dbReference>
<evidence type="ECO:0000256" key="8">
    <source>
        <dbReference type="ARBA" id="ARBA00023125"/>
    </source>
</evidence>
<feature type="compositionally biased region" description="Polar residues" evidence="10">
    <location>
        <begin position="364"/>
        <end position="379"/>
    </location>
</feature>
<feature type="compositionally biased region" description="Polar residues" evidence="10">
    <location>
        <begin position="1075"/>
        <end position="1085"/>
    </location>
</feature>
<dbReference type="GO" id="GO:0005634">
    <property type="term" value="C:nucleus"/>
    <property type="evidence" value="ECO:0007669"/>
    <property type="project" value="UniProtKB-SubCell"/>
</dbReference>
<feature type="compositionally biased region" description="Polar residues" evidence="10">
    <location>
        <begin position="1540"/>
        <end position="1552"/>
    </location>
</feature>
<feature type="region of interest" description="Disordered" evidence="10">
    <location>
        <begin position="218"/>
        <end position="277"/>
    </location>
</feature>
<feature type="region of interest" description="Disordered" evidence="10">
    <location>
        <begin position="1599"/>
        <end position="1634"/>
    </location>
</feature>
<dbReference type="GO" id="GO:0003906">
    <property type="term" value="F:DNA-(apurinic or apyrimidinic site) endonuclease activity"/>
    <property type="evidence" value="ECO:0007669"/>
    <property type="project" value="UniProtKB-ARBA"/>
</dbReference>
<dbReference type="Proteomes" id="UP000501690">
    <property type="component" value="Linkage Group LG9"/>
</dbReference>
<feature type="region of interest" description="Disordered" evidence="10">
    <location>
        <begin position="1489"/>
        <end position="1552"/>
    </location>
</feature>
<keyword evidence="7" id="KW-0411">Iron-sulfur</keyword>
<dbReference type="Gramene" id="Vigun07g066600.1.v1.2">
    <property type="protein sequence ID" value="Vigun07g066600.1.v1.2"/>
    <property type="gene ID" value="Vigun07g066600.v1.2"/>
</dbReference>
<dbReference type="Pfam" id="PF15628">
    <property type="entry name" value="RRM_DME"/>
    <property type="match status" value="1"/>
</dbReference>
<dbReference type="SUPFAM" id="SSF48150">
    <property type="entry name" value="DNA-glycosylase"/>
    <property type="match status" value="1"/>
</dbReference>
<dbReference type="InterPro" id="IPR028925">
    <property type="entry name" value="RRM_DME"/>
</dbReference>
<keyword evidence="5" id="KW-0479">Metal-binding</keyword>
<keyword evidence="9" id="KW-0539">Nucleus</keyword>
<feature type="region of interest" description="Disordered" evidence="10">
    <location>
        <begin position="1335"/>
        <end position="1357"/>
    </location>
</feature>
<dbReference type="GO" id="GO:0046872">
    <property type="term" value="F:metal ion binding"/>
    <property type="evidence" value="ECO:0007669"/>
    <property type="project" value="UniProtKB-KW"/>
</dbReference>
<dbReference type="GO" id="GO:0019104">
    <property type="term" value="F:DNA N-glycosylase activity"/>
    <property type="evidence" value="ECO:0007669"/>
    <property type="project" value="InterPro"/>
</dbReference>
<feature type="compositionally biased region" description="Basic residues" evidence="10">
    <location>
        <begin position="603"/>
        <end position="613"/>
    </location>
</feature>
<dbReference type="Gramene" id="Vigun07g066600.4.v1.2">
    <property type="protein sequence ID" value="Vigun07g066600.4.v1.2"/>
    <property type="gene ID" value="Vigun07g066600.v1.2"/>
</dbReference>
<organism evidence="12 13">
    <name type="scientific">Vigna unguiculata</name>
    <name type="common">Cowpea</name>
    <dbReference type="NCBI Taxonomy" id="3917"/>
    <lineage>
        <taxon>Eukaryota</taxon>
        <taxon>Viridiplantae</taxon>
        <taxon>Streptophyta</taxon>
        <taxon>Embryophyta</taxon>
        <taxon>Tracheophyta</taxon>
        <taxon>Spermatophyta</taxon>
        <taxon>Magnoliopsida</taxon>
        <taxon>eudicotyledons</taxon>
        <taxon>Gunneridae</taxon>
        <taxon>Pentapetalae</taxon>
        <taxon>rosids</taxon>
        <taxon>fabids</taxon>
        <taxon>Fabales</taxon>
        <taxon>Fabaceae</taxon>
        <taxon>Papilionoideae</taxon>
        <taxon>50 kb inversion clade</taxon>
        <taxon>NPAAA clade</taxon>
        <taxon>indigoferoid/millettioid clade</taxon>
        <taxon>Phaseoleae</taxon>
        <taxon>Vigna</taxon>
    </lineage>
</organism>
<dbReference type="GO" id="GO:0035514">
    <property type="term" value="F:DNA demethylase activity"/>
    <property type="evidence" value="ECO:0007669"/>
    <property type="project" value="InterPro"/>
</dbReference>
<feature type="region of interest" description="Disordered" evidence="10">
    <location>
        <begin position="1008"/>
        <end position="1029"/>
    </location>
</feature>
<proteinExistence type="inferred from homology"/>
<evidence type="ECO:0000256" key="7">
    <source>
        <dbReference type="ARBA" id="ARBA00023014"/>
    </source>
</evidence>
<dbReference type="GO" id="GO:0006284">
    <property type="term" value="P:base-excision repair"/>
    <property type="evidence" value="ECO:0007669"/>
    <property type="project" value="InterPro"/>
</dbReference>
<evidence type="ECO:0000256" key="10">
    <source>
        <dbReference type="SAM" id="MobiDB-lite"/>
    </source>
</evidence>
<dbReference type="Gramene" id="Vigun07g066600.2.v1.2">
    <property type="protein sequence ID" value="Vigun07g066600.2.v1.2"/>
    <property type="gene ID" value="Vigun07g066600.v1.2"/>
</dbReference>
<feature type="compositionally biased region" description="Polar residues" evidence="10">
    <location>
        <begin position="2200"/>
        <end position="2213"/>
    </location>
</feature>
<comment type="cofactor">
    <cofactor evidence="1">
        <name>[4Fe-4S] cluster</name>
        <dbReference type="ChEBI" id="CHEBI:49883"/>
    </cofactor>
</comment>
<accession>A0A4D6MZ60</accession>
<evidence type="ECO:0000256" key="2">
    <source>
        <dbReference type="ARBA" id="ARBA00004123"/>
    </source>
</evidence>
<evidence type="ECO:0000256" key="9">
    <source>
        <dbReference type="ARBA" id="ARBA00023242"/>
    </source>
</evidence>
<feature type="compositionally biased region" description="Polar residues" evidence="10">
    <location>
        <begin position="633"/>
        <end position="644"/>
    </location>
</feature>
<dbReference type="InterPro" id="IPR003265">
    <property type="entry name" value="HhH-GPD_domain"/>
</dbReference>
<feature type="compositionally biased region" description="Basic and acidic residues" evidence="10">
    <location>
        <begin position="1491"/>
        <end position="1500"/>
    </location>
</feature>
<evidence type="ECO:0000313" key="12">
    <source>
        <dbReference type="EMBL" id="QCE05911.1"/>
    </source>
</evidence>
<feature type="region of interest" description="Disordered" evidence="10">
    <location>
        <begin position="490"/>
        <end position="521"/>
    </location>
</feature>
<keyword evidence="12" id="KW-0378">Hydrolase</keyword>
<feature type="compositionally biased region" description="Basic residues" evidence="10">
    <location>
        <begin position="390"/>
        <end position="400"/>
    </location>
</feature>
<gene>
    <name evidence="12" type="ORF">DEO72_LG9g920</name>
</gene>
<dbReference type="Gene3D" id="1.10.1670.10">
    <property type="entry name" value="Helix-hairpin-Helix base-excision DNA repair enzymes (C-terminal)"/>
    <property type="match status" value="1"/>
</dbReference>
<evidence type="ECO:0000259" key="11">
    <source>
        <dbReference type="SMART" id="SM00478"/>
    </source>
</evidence>
<name>A0A4D6MZ60_VIGUN</name>
<dbReference type="InterPro" id="IPR023170">
    <property type="entry name" value="HhH_base_excis_C"/>
</dbReference>
<feature type="compositionally biased region" description="Polar residues" evidence="10">
    <location>
        <begin position="490"/>
        <end position="499"/>
    </location>
</feature>
<dbReference type="InterPro" id="IPR003651">
    <property type="entry name" value="Endonuclease3_FeS-loop_motif"/>
</dbReference>
<keyword evidence="13" id="KW-1185">Reference proteome</keyword>